<organism evidence="1 2">
    <name type="scientific">Paramecium pentaurelia</name>
    <dbReference type="NCBI Taxonomy" id="43138"/>
    <lineage>
        <taxon>Eukaryota</taxon>
        <taxon>Sar</taxon>
        <taxon>Alveolata</taxon>
        <taxon>Ciliophora</taxon>
        <taxon>Intramacronucleata</taxon>
        <taxon>Oligohymenophorea</taxon>
        <taxon>Peniculida</taxon>
        <taxon>Parameciidae</taxon>
        <taxon>Paramecium</taxon>
    </lineage>
</organism>
<accession>A0A8S1X8B0</accession>
<protein>
    <submittedName>
        <fullName evidence="1">Uncharacterized protein</fullName>
    </submittedName>
</protein>
<dbReference type="Proteomes" id="UP000689195">
    <property type="component" value="Unassembled WGS sequence"/>
</dbReference>
<gene>
    <name evidence="1" type="ORF">PPENT_87.1.T1120121</name>
</gene>
<evidence type="ECO:0000313" key="2">
    <source>
        <dbReference type="Proteomes" id="UP000689195"/>
    </source>
</evidence>
<reference evidence="1" key="1">
    <citation type="submission" date="2021-01" db="EMBL/GenBank/DDBJ databases">
        <authorList>
            <consortium name="Genoscope - CEA"/>
            <person name="William W."/>
        </authorList>
    </citation>
    <scope>NUCLEOTIDE SEQUENCE</scope>
</reference>
<comment type="caution">
    <text evidence="1">The sequence shown here is derived from an EMBL/GenBank/DDBJ whole genome shotgun (WGS) entry which is preliminary data.</text>
</comment>
<evidence type="ECO:0000313" key="1">
    <source>
        <dbReference type="EMBL" id="CAD8196426.1"/>
    </source>
</evidence>
<dbReference type="OrthoDB" id="10311416at2759"/>
<name>A0A8S1X8B0_9CILI</name>
<dbReference type="EMBL" id="CAJJDO010000112">
    <property type="protein sequence ID" value="CAD8196426.1"/>
    <property type="molecule type" value="Genomic_DNA"/>
</dbReference>
<dbReference type="AlphaFoldDB" id="A0A8S1X8B0"/>
<keyword evidence="2" id="KW-1185">Reference proteome</keyword>
<proteinExistence type="predicted"/>
<sequence length="51" mass="5777">MASNPTVKQCKMNISIIKRISQVFVIDVTTKQQFISEIKGLWDNGNNLPKV</sequence>